<evidence type="ECO:0000313" key="1">
    <source>
        <dbReference type="EMBL" id="TLG93135.1"/>
    </source>
</evidence>
<name>A0ABY2U9D5_9PSED</name>
<organism evidence="1 2">
    <name type="scientific">Pseudomonas edaphica</name>
    <dbReference type="NCBI Taxonomy" id="2006980"/>
    <lineage>
        <taxon>Bacteria</taxon>
        <taxon>Pseudomonadati</taxon>
        <taxon>Pseudomonadota</taxon>
        <taxon>Gammaproteobacteria</taxon>
        <taxon>Pseudomonadales</taxon>
        <taxon>Pseudomonadaceae</taxon>
        <taxon>Pseudomonas</taxon>
    </lineage>
</organism>
<keyword evidence="2" id="KW-1185">Reference proteome</keyword>
<dbReference type="EMBL" id="VBVZ01000048">
    <property type="protein sequence ID" value="TLG93135.1"/>
    <property type="molecule type" value="Genomic_DNA"/>
</dbReference>
<accession>A0ABY2U9D5</accession>
<reference evidence="1 2" key="1">
    <citation type="submission" date="2019-05" db="EMBL/GenBank/DDBJ databases">
        <title>Pseudomonas edaphica sp. nov., isolated from rhizospheric soil of Cistus ladanifer L. in Spain.</title>
        <authorList>
            <person name="Peix A."/>
        </authorList>
    </citation>
    <scope>NUCLEOTIDE SEQUENCE [LARGE SCALE GENOMIC DNA]</scope>
    <source>
        <strain evidence="1 2">RD25</strain>
    </source>
</reference>
<comment type="caution">
    <text evidence="1">The sequence shown here is derived from an EMBL/GenBank/DDBJ whole genome shotgun (WGS) entry which is preliminary data.</text>
</comment>
<gene>
    <name evidence="1" type="ORF">FEM54_05210</name>
</gene>
<dbReference type="RefSeq" id="WP_138449813.1">
    <property type="nucleotide sequence ID" value="NZ_VBVZ01000048.1"/>
</dbReference>
<dbReference type="Proteomes" id="UP000304941">
    <property type="component" value="Unassembled WGS sequence"/>
</dbReference>
<proteinExistence type="predicted"/>
<sequence>MNAAIKCSTIQPDLEDNADLFDALFARVCKRGTSTNTPPEVILCQMIFHASREVFLGIDDVPFSSVKAVVEAAFMDCVNVIDRLDEAGASLTSSPRIKRLINVAPNLSEVRP</sequence>
<evidence type="ECO:0000313" key="2">
    <source>
        <dbReference type="Proteomes" id="UP000304941"/>
    </source>
</evidence>
<protein>
    <submittedName>
        <fullName evidence="1">Uncharacterized protein</fullName>
    </submittedName>
</protein>